<dbReference type="EMBL" id="CP022098">
    <property type="protein sequence ID" value="ATB41951.1"/>
    <property type="molecule type" value="Genomic_DNA"/>
</dbReference>
<feature type="binding site" evidence="5">
    <location>
        <position position="134"/>
    </location>
    <ligand>
        <name>FAD</name>
        <dbReference type="ChEBI" id="CHEBI:57692"/>
    </ligand>
</feature>
<accession>A0A250JEX7</accession>
<name>A0A250JEX7_9BACT</name>
<organism evidence="7 8">
    <name type="scientific">Cystobacter fuscus</name>
    <dbReference type="NCBI Taxonomy" id="43"/>
    <lineage>
        <taxon>Bacteria</taxon>
        <taxon>Pseudomonadati</taxon>
        <taxon>Myxococcota</taxon>
        <taxon>Myxococcia</taxon>
        <taxon>Myxococcales</taxon>
        <taxon>Cystobacterineae</taxon>
        <taxon>Archangiaceae</taxon>
        <taxon>Cystobacter</taxon>
    </lineage>
</organism>
<keyword evidence="4 5" id="KW-0274">FAD</keyword>
<dbReference type="InterPro" id="IPR036188">
    <property type="entry name" value="FAD/NAD-bd_sf"/>
</dbReference>
<dbReference type="GO" id="GO:0016614">
    <property type="term" value="F:oxidoreductase activity, acting on CH-OH group of donors"/>
    <property type="evidence" value="ECO:0007669"/>
    <property type="project" value="InterPro"/>
</dbReference>
<feature type="binding site" evidence="5">
    <location>
        <position position="257"/>
    </location>
    <ligand>
        <name>FAD</name>
        <dbReference type="ChEBI" id="CHEBI:57692"/>
    </ligand>
</feature>
<keyword evidence="3" id="KW-0285">Flavoprotein</keyword>
<dbReference type="InterPro" id="IPR012132">
    <property type="entry name" value="GMC_OxRdtase"/>
</dbReference>
<evidence type="ECO:0000313" key="8">
    <source>
        <dbReference type="Proteomes" id="UP000217257"/>
    </source>
</evidence>
<evidence type="ECO:0000256" key="5">
    <source>
        <dbReference type="PIRSR" id="PIRSR000137-2"/>
    </source>
</evidence>
<evidence type="ECO:0000256" key="1">
    <source>
        <dbReference type="ARBA" id="ARBA00001974"/>
    </source>
</evidence>
<dbReference type="InterPro" id="IPR007867">
    <property type="entry name" value="GMC_OxRtase_C"/>
</dbReference>
<evidence type="ECO:0000313" key="7">
    <source>
        <dbReference type="EMBL" id="ATB41951.1"/>
    </source>
</evidence>
<feature type="binding site" evidence="5">
    <location>
        <begin position="142"/>
        <end position="145"/>
    </location>
    <ligand>
        <name>FAD</name>
        <dbReference type="ChEBI" id="CHEBI:57692"/>
    </ligand>
</feature>
<comment type="cofactor">
    <cofactor evidence="1 5">
        <name>FAD</name>
        <dbReference type="ChEBI" id="CHEBI:57692"/>
    </cofactor>
</comment>
<dbReference type="KEGG" id="cfus:CYFUS_007427"/>
<protein>
    <recommendedName>
        <fullName evidence="6">Glucose-methanol-choline oxidoreductase N-terminal domain-containing protein</fullName>
    </recommendedName>
</protein>
<dbReference type="Proteomes" id="UP000217257">
    <property type="component" value="Chromosome"/>
</dbReference>
<dbReference type="Pfam" id="PF05199">
    <property type="entry name" value="GMC_oxred_C"/>
    <property type="match status" value="1"/>
</dbReference>
<dbReference type="RefSeq" id="WP_095989579.1">
    <property type="nucleotide sequence ID" value="NZ_CP022098.1"/>
</dbReference>
<comment type="similarity">
    <text evidence="2">Belongs to the GMC oxidoreductase family.</text>
</comment>
<gene>
    <name evidence="7" type="ORF">CYFUS_007427</name>
</gene>
<dbReference type="Pfam" id="PF00732">
    <property type="entry name" value="GMC_oxred_N"/>
    <property type="match status" value="1"/>
</dbReference>
<dbReference type="SUPFAM" id="SSF54373">
    <property type="entry name" value="FAD-linked reductases, C-terminal domain"/>
    <property type="match status" value="1"/>
</dbReference>
<dbReference type="PANTHER" id="PTHR11552:SF147">
    <property type="entry name" value="CHOLINE DEHYDROGENASE, MITOCHONDRIAL"/>
    <property type="match status" value="1"/>
</dbReference>
<dbReference type="AlphaFoldDB" id="A0A250JEX7"/>
<dbReference type="PIRSF" id="PIRSF000137">
    <property type="entry name" value="Alcohol_oxidase"/>
    <property type="match status" value="1"/>
</dbReference>
<feature type="domain" description="Glucose-methanol-choline oxidoreductase N-terminal" evidence="6">
    <location>
        <begin position="293"/>
        <end position="307"/>
    </location>
</feature>
<dbReference type="InterPro" id="IPR000172">
    <property type="entry name" value="GMC_OxRdtase_N"/>
</dbReference>
<reference evidence="7 8" key="1">
    <citation type="submission" date="2017-06" db="EMBL/GenBank/DDBJ databases">
        <title>Sequencing and comparative analysis of myxobacterial genomes.</title>
        <authorList>
            <person name="Rupp O."/>
            <person name="Goesmann A."/>
            <person name="Sogaard-Andersen L."/>
        </authorList>
    </citation>
    <scope>NUCLEOTIDE SEQUENCE [LARGE SCALE GENOMIC DNA]</scope>
    <source>
        <strain evidence="7 8">DSM 52655</strain>
    </source>
</reference>
<sequence length="544" mass="59009">MSRNKTRSTSDMKDLLQVAAEGRYSRRELLRLLGLSTAALGMPTLIGCSDSRDYDYIIIGAGSAGCTLAARLLADSDARVLLIEAGGTHDRPEIRDFTQSYKLTQPGAETDWAYKSEPQASLNGRPQSYSCGRVSGGSSSINGMVWVRGNRADYDGWAAAGCRGWDFASVLPSFQALTGPIRPSNELTARNALSQAIVQAAVGLGHPFNEDYNGDDQLGVTYSQLNVVDGIRQDAFSTFVSQYLANPRLTLMLNARVKRLSFDSAKKLERVILDGDSGELSVEARREVIVCAGTIQTPHLLMLSGIGDPVDLEPHGIPVVAKVAGVGKNLHDHLVSVAVRKLRRPEPDTHLTTMDVNIFTGQGPRPGSPKFQVQTYYMRYGWGSYPSEALAFGLINLHPTSRGTVKLRSANHQDAPVIDPNFLGTQEDVSNQLEGYKLVRQLLGAPGLRDWVEDVEHTPGPEVVTDEQWVEALRRNSESDFHSVGTCKMGTDELSVVDPELRVRGVKGLRLASAAIMPFVTSGNTNAPAMMIGDRCGRLILGAS</sequence>
<evidence type="ECO:0000259" key="6">
    <source>
        <dbReference type="PROSITE" id="PS00624"/>
    </source>
</evidence>
<evidence type="ECO:0000256" key="2">
    <source>
        <dbReference type="ARBA" id="ARBA00010790"/>
    </source>
</evidence>
<evidence type="ECO:0000256" key="3">
    <source>
        <dbReference type="ARBA" id="ARBA00022630"/>
    </source>
</evidence>
<dbReference type="PROSITE" id="PS00624">
    <property type="entry name" value="GMC_OXRED_2"/>
    <property type="match status" value="1"/>
</dbReference>
<dbReference type="Gene3D" id="3.50.50.60">
    <property type="entry name" value="FAD/NAD(P)-binding domain"/>
    <property type="match status" value="1"/>
</dbReference>
<proteinExistence type="inferred from homology"/>
<dbReference type="SUPFAM" id="SSF51905">
    <property type="entry name" value="FAD/NAD(P)-binding domain"/>
    <property type="match status" value="1"/>
</dbReference>
<evidence type="ECO:0000256" key="4">
    <source>
        <dbReference type="ARBA" id="ARBA00022827"/>
    </source>
</evidence>
<dbReference type="Gene3D" id="3.30.560.10">
    <property type="entry name" value="Glucose Oxidase, domain 3"/>
    <property type="match status" value="1"/>
</dbReference>
<dbReference type="PANTHER" id="PTHR11552">
    <property type="entry name" value="GLUCOSE-METHANOL-CHOLINE GMC OXIDOREDUCTASE"/>
    <property type="match status" value="1"/>
</dbReference>
<dbReference type="GO" id="GO:0050660">
    <property type="term" value="F:flavin adenine dinucleotide binding"/>
    <property type="evidence" value="ECO:0007669"/>
    <property type="project" value="InterPro"/>
</dbReference>